<dbReference type="EMBL" id="BGPR01000030">
    <property type="protein sequence ID" value="GBL82813.1"/>
    <property type="molecule type" value="Genomic_DNA"/>
</dbReference>
<feature type="region of interest" description="Disordered" evidence="1">
    <location>
        <begin position="53"/>
        <end position="75"/>
    </location>
</feature>
<organism evidence="2 3">
    <name type="scientific">Araneus ventricosus</name>
    <name type="common">Orbweaver spider</name>
    <name type="synonym">Epeira ventricosa</name>
    <dbReference type="NCBI Taxonomy" id="182803"/>
    <lineage>
        <taxon>Eukaryota</taxon>
        <taxon>Metazoa</taxon>
        <taxon>Ecdysozoa</taxon>
        <taxon>Arthropoda</taxon>
        <taxon>Chelicerata</taxon>
        <taxon>Arachnida</taxon>
        <taxon>Araneae</taxon>
        <taxon>Araneomorphae</taxon>
        <taxon>Entelegynae</taxon>
        <taxon>Araneoidea</taxon>
        <taxon>Araneidae</taxon>
        <taxon>Araneus</taxon>
    </lineage>
</organism>
<keyword evidence="3" id="KW-1185">Reference proteome</keyword>
<accession>A0A4Y2ASG8</accession>
<evidence type="ECO:0000256" key="1">
    <source>
        <dbReference type="SAM" id="MobiDB-lite"/>
    </source>
</evidence>
<evidence type="ECO:0000313" key="3">
    <source>
        <dbReference type="Proteomes" id="UP000499080"/>
    </source>
</evidence>
<gene>
    <name evidence="2" type="ORF">AVEN_106341_1</name>
</gene>
<comment type="caution">
    <text evidence="2">The sequence shown here is derived from an EMBL/GenBank/DDBJ whole genome shotgun (WGS) entry which is preliminary data.</text>
</comment>
<reference evidence="2 3" key="1">
    <citation type="journal article" date="2019" name="Sci. Rep.">
        <title>Orb-weaving spider Araneus ventricosus genome elucidates the spidroin gene catalogue.</title>
        <authorList>
            <person name="Kono N."/>
            <person name="Nakamura H."/>
            <person name="Ohtoshi R."/>
            <person name="Moran D.A.P."/>
            <person name="Shinohara A."/>
            <person name="Yoshida Y."/>
            <person name="Fujiwara M."/>
            <person name="Mori M."/>
            <person name="Tomita M."/>
            <person name="Arakawa K."/>
        </authorList>
    </citation>
    <scope>NUCLEOTIDE SEQUENCE [LARGE SCALE GENOMIC DNA]</scope>
</reference>
<name>A0A4Y2ASG8_ARAVE</name>
<dbReference type="Proteomes" id="UP000499080">
    <property type="component" value="Unassembled WGS sequence"/>
</dbReference>
<dbReference type="AlphaFoldDB" id="A0A4Y2ASG8"/>
<sequence length="114" mass="12732">MPVKSSHSNGTPIFFLRFMYLSHVKITTIWREDVRCVGVTIASTAKILRPESSCCHRTRPDPSRKRHALSPAEGKPQLLLFPPGKRDPAYLSGGFSSMYSWCPSVGLFLSHAMP</sequence>
<proteinExistence type="predicted"/>
<protein>
    <submittedName>
        <fullName evidence="2">Uncharacterized protein</fullName>
    </submittedName>
</protein>
<evidence type="ECO:0000313" key="2">
    <source>
        <dbReference type="EMBL" id="GBL82813.1"/>
    </source>
</evidence>